<evidence type="ECO:0000313" key="4">
    <source>
        <dbReference type="Proteomes" id="UP000785679"/>
    </source>
</evidence>
<keyword evidence="4" id="KW-1185">Reference proteome</keyword>
<evidence type="ECO:0000313" key="3">
    <source>
        <dbReference type="EMBL" id="TNV82024.1"/>
    </source>
</evidence>
<dbReference type="SUPFAM" id="SSF48452">
    <property type="entry name" value="TPR-like"/>
    <property type="match status" value="1"/>
</dbReference>
<organism evidence="3 4">
    <name type="scientific">Halteria grandinella</name>
    <dbReference type="NCBI Taxonomy" id="5974"/>
    <lineage>
        <taxon>Eukaryota</taxon>
        <taxon>Sar</taxon>
        <taxon>Alveolata</taxon>
        <taxon>Ciliophora</taxon>
        <taxon>Intramacronucleata</taxon>
        <taxon>Spirotrichea</taxon>
        <taxon>Stichotrichia</taxon>
        <taxon>Sporadotrichida</taxon>
        <taxon>Halteriidae</taxon>
        <taxon>Halteria</taxon>
    </lineage>
</organism>
<feature type="coiled-coil region" evidence="1">
    <location>
        <begin position="397"/>
        <end position="443"/>
    </location>
</feature>
<reference evidence="3" key="1">
    <citation type="submission" date="2019-06" db="EMBL/GenBank/DDBJ databases">
        <authorList>
            <person name="Zheng W."/>
        </authorList>
    </citation>
    <scope>NUCLEOTIDE SEQUENCE</scope>
    <source>
        <strain evidence="3">QDHG01</strain>
    </source>
</reference>
<gene>
    <name evidence="3" type="ORF">FGO68_gene6596</name>
</gene>
<keyword evidence="2" id="KW-0812">Transmembrane</keyword>
<dbReference type="InterPro" id="IPR011990">
    <property type="entry name" value="TPR-like_helical_dom_sf"/>
</dbReference>
<dbReference type="Gene3D" id="1.25.40.10">
    <property type="entry name" value="Tetratricopeptide repeat domain"/>
    <property type="match status" value="1"/>
</dbReference>
<name>A0A8J8T4L4_HALGN</name>
<proteinExistence type="predicted"/>
<dbReference type="Proteomes" id="UP000785679">
    <property type="component" value="Unassembled WGS sequence"/>
</dbReference>
<evidence type="ECO:0000256" key="2">
    <source>
        <dbReference type="SAM" id="Phobius"/>
    </source>
</evidence>
<comment type="caution">
    <text evidence="3">The sequence shown here is derived from an EMBL/GenBank/DDBJ whole genome shotgun (WGS) entry which is preliminary data.</text>
</comment>
<accession>A0A8J8T4L4</accession>
<dbReference type="EMBL" id="RRYP01005451">
    <property type="protein sequence ID" value="TNV82024.1"/>
    <property type="molecule type" value="Genomic_DNA"/>
</dbReference>
<protein>
    <submittedName>
        <fullName evidence="3">Uncharacterized protein</fullName>
    </submittedName>
</protein>
<evidence type="ECO:0000256" key="1">
    <source>
        <dbReference type="SAM" id="Coils"/>
    </source>
</evidence>
<dbReference type="AlphaFoldDB" id="A0A8J8T4L4"/>
<feature type="transmembrane region" description="Helical" evidence="2">
    <location>
        <begin position="614"/>
        <end position="634"/>
    </location>
</feature>
<keyword evidence="1" id="KW-0175">Coiled coil</keyword>
<keyword evidence="2" id="KW-1133">Transmembrane helix</keyword>
<sequence>MNWKLIYFEMEKLPQDQDDDLMSQMAQCPMMSMQQDAPRAEERKQQLLQQYGMMLSQGFHAKPKKPVDYTNSDLLEQYEGNTNLDDSIASATNGVVQQDYFGGASTASSNNGEGTSYMQANVSKPKPQALAQQPSAIMGCPFFKKEITDPQGKNLTQGYPLKYLSRVEFLFNPDSTKKHRKKEQLVNDKKTFLNSLPWILKQTAFLDNDMLTRLRTIGDIGSLIFITDDTKIKGNSSYDQGDYYEALNIYEQVLACFAWLQFKEPNMRERLFTDPELDLGRVGLEGIVDDDIDFMERRVINEHDREIETETKLNFVVSTLNNSMLAYMSIFHFDEAKKCADFLLDTYTQEPEIYFRKAQIIYLDKTSTLDDLSQALDLLDNKCLSEFAIRPKSQLLMEKKQAKYRDLQAKLEAEIDIRINDQLQLAEVLLKRAAKMLENLRLKSKAATISHKTLEDNEMYQVMLVMNSKYPELIQFFRDNTTNPDANRASIQKTINEHQYFAKVFQEIKYILSFNPVMDQRVIAKLGIEYRRVLENPRLYEIMDMAKAEVADSIFFHASELNQVVYNHSWQLFNEERKGKREKEEEKKEHIGTKVYKKASGIVGALGAMADERVMYPANTAIFAFLVILMIYVLGSQVDRIGRFVSPIFGGPSPDLGSHYKHFN</sequence>
<dbReference type="OrthoDB" id="10524225at2759"/>
<keyword evidence="2" id="KW-0472">Membrane</keyword>